<feature type="domain" description="IPT/TIG" evidence="2">
    <location>
        <begin position="38"/>
        <end position="126"/>
    </location>
</feature>
<dbReference type="InterPro" id="IPR002909">
    <property type="entry name" value="IPT_dom"/>
</dbReference>
<dbReference type="InterPro" id="IPR013783">
    <property type="entry name" value="Ig-like_fold"/>
</dbReference>
<dbReference type="Proteomes" id="UP001190700">
    <property type="component" value="Unassembled WGS sequence"/>
</dbReference>
<dbReference type="AlphaFoldDB" id="A0AAE0BZC8"/>
<comment type="caution">
    <text evidence="3">The sequence shown here is derived from an EMBL/GenBank/DDBJ whole genome shotgun (WGS) entry which is preliminary data.</text>
</comment>
<dbReference type="Pfam" id="PF01833">
    <property type="entry name" value="TIG"/>
    <property type="match status" value="1"/>
</dbReference>
<evidence type="ECO:0000313" key="4">
    <source>
        <dbReference type="Proteomes" id="UP001190700"/>
    </source>
</evidence>
<dbReference type="SUPFAM" id="SSF81296">
    <property type="entry name" value="E set domains"/>
    <property type="match status" value="1"/>
</dbReference>
<feature type="chain" id="PRO_5042050456" description="IPT/TIG domain-containing protein" evidence="1">
    <location>
        <begin position="25"/>
        <end position="267"/>
    </location>
</feature>
<dbReference type="InterPro" id="IPR014756">
    <property type="entry name" value="Ig_E-set"/>
</dbReference>
<dbReference type="CDD" id="cd00603">
    <property type="entry name" value="IPT_PCSR"/>
    <property type="match status" value="1"/>
</dbReference>
<organism evidence="3 4">
    <name type="scientific">Cymbomonas tetramitiformis</name>
    <dbReference type="NCBI Taxonomy" id="36881"/>
    <lineage>
        <taxon>Eukaryota</taxon>
        <taxon>Viridiplantae</taxon>
        <taxon>Chlorophyta</taxon>
        <taxon>Pyramimonadophyceae</taxon>
        <taxon>Pyramimonadales</taxon>
        <taxon>Pyramimonadaceae</taxon>
        <taxon>Cymbomonas</taxon>
    </lineage>
</organism>
<sequence>MMAERRAFLFTLILLASCVRDLSGSDEGSKNAALREMYSVFPTEGSTAGGTFLTISGTGFTSIGVQGGTDIFLVDPSGVEETIVCEPIEGACTVDCPTTEKAMCETPPHAHSDTRYEIYITVDGIYDVSVAPGYERPKYRFRSSSTSRLSELLPTSGVEGGHVRLKGSSFGTHIGSFQRVWIGRGGYKSGTGSNSAGKCEAGAPGGGGEGMGLEGLPSQEPGGINVREAFTENNISDTSVLWDEGVYKCKLLPNVSARNPGTLHSRL</sequence>
<feature type="signal peptide" evidence="1">
    <location>
        <begin position="1"/>
        <end position="24"/>
    </location>
</feature>
<dbReference type="PROSITE" id="PS51257">
    <property type="entry name" value="PROKAR_LIPOPROTEIN"/>
    <property type="match status" value="1"/>
</dbReference>
<proteinExistence type="predicted"/>
<reference evidence="3 4" key="1">
    <citation type="journal article" date="2015" name="Genome Biol. Evol.">
        <title>Comparative Genomics of a Bacterivorous Green Alga Reveals Evolutionary Causalities and Consequences of Phago-Mixotrophic Mode of Nutrition.</title>
        <authorList>
            <person name="Burns J.A."/>
            <person name="Paasch A."/>
            <person name="Narechania A."/>
            <person name="Kim E."/>
        </authorList>
    </citation>
    <scope>NUCLEOTIDE SEQUENCE [LARGE SCALE GENOMIC DNA]</scope>
    <source>
        <strain evidence="3 4">PLY_AMNH</strain>
    </source>
</reference>
<dbReference type="EMBL" id="LGRX02031151">
    <property type="protein sequence ID" value="KAK3244983.1"/>
    <property type="molecule type" value="Genomic_DNA"/>
</dbReference>
<keyword evidence="4" id="KW-1185">Reference proteome</keyword>
<protein>
    <recommendedName>
        <fullName evidence="2">IPT/TIG domain-containing protein</fullName>
    </recommendedName>
</protein>
<name>A0AAE0BZC8_9CHLO</name>
<keyword evidence="1" id="KW-0732">Signal</keyword>
<evidence type="ECO:0000313" key="3">
    <source>
        <dbReference type="EMBL" id="KAK3244983.1"/>
    </source>
</evidence>
<gene>
    <name evidence="3" type="ORF">CYMTET_45430</name>
</gene>
<evidence type="ECO:0000256" key="1">
    <source>
        <dbReference type="SAM" id="SignalP"/>
    </source>
</evidence>
<evidence type="ECO:0000259" key="2">
    <source>
        <dbReference type="Pfam" id="PF01833"/>
    </source>
</evidence>
<accession>A0AAE0BZC8</accession>
<dbReference type="Gene3D" id="2.60.40.10">
    <property type="entry name" value="Immunoglobulins"/>
    <property type="match status" value="1"/>
</dbReference>